<evidence type="ECO:0000259" key="1">
    <source>
        <dbReference type="Pfam" id="PF03017"/>
    </source>
</evidence>
<evidence type="ECO:0000313" key="3">
    <source>
        <dbReference type="Proteomes" id="UP001420932"/>
    </source>
</evidence>
<protein>
    <recommendedName>
        <fullName evidence="1">Transposase Tnp1/En/Spm-like domain-containing protein</fullName>
    </recommendedName>
</protein>
<proteinExistence type="predicted"/>
<organism evidence="2 3">
    <name type="scientific">Stephania yunnanensis</name>
    <dbReference type="NCBI Taxonomy" id="152371"/>
    <lineage>
        <taxon>Eukaryota</taxon>
        <taxon>Viridiplantae</taxon>
        <taxon>Streptophyta</taxon>
        <taxon>Embryophyta</taxon>
        <taxon>Tracheophyta</taxon>
        <taxon>Spermatophyta</taxon>
        <taxon>Magnoliopsida</taxon>
        <taxon>Ranunculales</taxon>
        <taxon>Menispermaceae</taxon>
        <taxon>Menispermoideae</taxon>
        <taxon>Cissampelideae</taxon>
        <taxon>Stephania</taxon>
    </lineage>
</organism>
<dbReference type="InterPro" id="IPR004264">
    <property type="entry name" value="Transposase_23"/>
</dbReference>
<name>A0AAP0ESI9_9MAGN</name>
<dbReference type="PANTHER" id="PTHR33018">
    <property type="entry name" value="OS10G0338966 PROTEIN-RELATED"/>
    <property type="match status" value="1"/>
</dbReference>
<evidence type="ECO:0000313" key="2">
    <source>
        <dbReference type="EMBL" id="KAK9098841.1"/>
    </source>
</evidence>
<comment type="caution">
    <text evidence="2">The sequence shown here is derived from an EMBL/GenBank/DDBJ whole genome shotgun (WGS) entry which is preliminary data.</text>
</comment>
<dbReference type="Proteomes" id="UP001420932">
    <property type="component" value="Unassembled WGS sequence"/>
</dbReference>
<dbReference type="AlphaFoldDB" id="A0AAP0ESI9"/>
<feature type="domain" description="Transposase Tnp1/En/Spm-like" evidence="1">
    <location>
        <begin position="219"/>
        <end position="269"/>
    </location>
</feature>
<dbReference type="InterPro" id="IPR004252">
    <property type="entry name" value="Probable_transposase_24"/>
</dbReference>
<sequence length="288" mass="32243">MKLCLGKSRVDFDLGKLWKEFKKQRRSRNFREQSNKAKEIRAKQTIQHTTSRKGYARLEYEMVEEKDGASVSRAEVWIRGHSDKNGKPHNAKIAEIVDKINACNQSQCLESTAQSINNDPISQVFGTEHQGRVRGLGFGVTPTGVGATTQNNTIIKELMGLREKYEDLSSYVYNQYKQGQQGGDGHTYTCQPQNGNSSNKCGMKCKLIDWVVGTHIVGEGEIAIDDPLHVVEGAPIGVGSYMVWVQTAIDHNALIWRTQANMRTIEQALGESIPWPKQHVFIPNTLGK</sequence>
<dbReference type="Pfam" id="PF03004">
    <property type="entry name" value="Transposase_24"/>
    <property type="match status" value="1"/>
</dbReference>
<dbReference type="Pfam" id="PF03017">
    <property type="entry name" value="Transposase_23"/>
    <property type="match status" value="1"/>
</dbReference>
<gene>
    <name evidence="2" type="ORF">Syun_025886</name>
</gene>
<accession>A0AAP0ESI9</accession>
<dbReference type="PANTHER" id="PTHR33018:SF34">
    <property type="entry name" value="OS02G0472350 PROTEIN"/>
    <property type="match status" value="1"/>
</dbReference>
<dbReference type="EMBL" id="JBBNAF010000011">
    <property type="protein sequence ID" value="KAK9098841.1"/>
    <property type="molecule type" value="Genomic_DNA"/>
</dbReference>
<reference evidence="2 3" key="1">
    <citation type="submission" date="2024-01" db="EMBL/GenBank/DDBJ databases">
        <title>Genome assemblies of Stephania.</title>
        <authorList>
            <person name="Yang L."/>
        </authorList>
    </citation>
    <scope>NUCLEOTIDE SEQUENCE [LARGE SCALE GENOMIC DNA]</scope>
    <source>
        <strain evidence="2">YNDBR</strain>
        <tissue evidence="2">Leaf</tissue>
    </source>
</reference>
<keyword evidence="3" id="KW-1185">Reference proteome</keyword>